<dbReference type="RefSeq" id="XP_033377383.1">
    <property type="nucleotide sequence ID" value="XM_033532846.1"/>
</dbReference>
<sequence>MPRNRGYFHVMVPLVAFFLSYVPVIQAGYGAQSCCLTLAQNLVGSVFFEGQKQYADSLGSYYSGQESDLSPSCIVRPINAAQVSTAVKILSTAHIAKPGSCNFAVRGGGHTPYAGSANVESGVTLDLGRMKSIKVNKSRGTVSLEPGLLWGEVYSKLDPMHISVVGGRSNLVGVAGLATGGGISFFSGRYGLVCDNILNYEVVLADGRIINANEREHVDLRNALRGGSNNFGIVTKFELSSFQQGNLWGGDITHDFNTLPEQLQAFVDYGGNSDFDEYSAFFQVFGTVGGLYFITNNPVYTKPTPYPPIFKKFYEISPQLSNTARIAPLHNLTTITGSVAAMGLRNMFITTSFDNDLPFLHWVVQTWKTFSAELAMVPGLVNTILNQHLVPKTLRKAEARGGNSLGLDPNRVVVIAMLSLTWTEAADDEKVRLAAIAFIKSVEAEAKKRRVYNRFIYLNYADLGQEVIEGYGKSQKNRLRAVSKKYDPAGVFQVAVPGGFKLWP</sequence>
<evidence type="ECO:0000313" key="8">
    <source>
        <dbReference type="Proteomes" id="UP000799778"/>
    </source>
</evidence>
<dbReference type="InterPro" id="IPR036318">
    <property type="entry name" value="FAD-bd_PCMH-like_sf"/>
</dbReference>
<evidence type="ECO:0000256" key="4">
    <source>
        <dbReference type="ARBA" id="ARBA00023002"/>
    </source>
</evidence>
<keyword evidence="5" id="KW-0732">Signal</keyword>
<organism evidence="7 8">
    <name type="scientific">Aaosphaeria arxii CBS 175.79</name>
    <dbReference type="NCBI Taxonomy" id="1450172"/>
    <lineage>
        <taxon>Eukaryota</taxon>
        <taxon>Fungi</taxon>
        <taxon>Dikarya</taxon>
        <taxon>Ascomycota</taxon>
        <taxon>Pezizomycotina</taxon>
        <taxon>Dothideomycetes</taxon>
        <taxon>Pleosporomycetidae</taxon>
        <taxon>Pleosporales</taxon>
        <taxon>Pleosporales incertae sedis</taxon>
        <taxon>Aaosphaeria</taxon>
    </lineage>
</organism>
<dbReference type="PANTHER" id="PTHR42973:SF22">
    <property type="entry name" value="FAD-BINDING PCMH-TYPE DOMAIN-CONTAINING PROTEIN-RELATED"/>
    <property type="match status" value="1"/>
</dbReference>
<comment type="similarity">
    <text evidence="1">Belongs to the oxygen-dependent FAD-linked oxidoreductase family.</text>
</comment>
<dbReference type="EMBL" id="ML978080">
    <property type="protein sequence ID" value="KAF2009044.1"/>
    <property type="molecule type" value="Genomic_DNA"/>
</dbReference>
<proteinExistence type="inferred from homology"/>
<gene>
    <name evidence="7" type="ORF">BU24DRAFT_474514</name>
</gene>
<accession>A0A6A5X8G1</accession>
<feature type="domain" description="FAD-binding PCMH-type" evidence="6">
    <location>
        <begin position="67"/>
        <end position="244"/>
    </location>
</feature>
<dbReference type="SUPFAM" id="SSF56176">
    <property type="entry name" value="FAD-binding/transporter-associated domain-like"/>
    <property type="match status" value="1"/>
</dbReference>
<feature type="signal peptide" evidence="5">
    <location>
        <begin position="1"/>
        <end position="27"/>
    </location>
</feature>
<reference evidence="7" key="1">
    <citation type="journal article" date="2020" name="Stud. Mycol.">
        <title>101 Dothideomycetes genomes: a test case for predicting lifestyles and emergence of pathogens.</title>
        <authorList>
            <person name="Haridas S."/>
            <person name="Albert R."/>
            <person name="Binder M."/>
            <person name="Bloem J."/>
            <person name="Labutti K."/>
            <person name="Salamov A."/>
            <person name="Andreopoulos B."/>
            <person name="Baker S."/>
            <person name="Barry K."/>
            <person name="Bills G."/>
            <person name="Bluhm B."/>
            <person name="Cannon C."/>
            <person name="Castanera R."/>
            <person name="Culley D."/>
            <person name="Daum C."/>
            <person name="Ezra D."/>
            <person name="Gonzalez J."/>
            <person name="Henrissat B."/>
            <person name="Kuo A."/>
            <person name="Liang C."/>
            <person name="Lipzen A."/>
            <person name="Lutzoni F."/>
            <person name="Magnuson J."/>
            <person name="Mondo S."/>
            <person name="Nolan M."/>
            <person name="Ohm R."/>
            <person name="Pangilinan J."/>
            <person name="Park H.-J."/>
            <person name="Ramirez L."/>
            <person name="Alfaro M."/>
            <person name="Sun H."/>
            <person name="Tritt A."/>
            <person name="Yoshinaga Y."/>
            <person name="Zwiers L.-H."/>
            <person name="Turgeon B."/>
            <person name="Goodwin S."/>
            <person name="Spatafora J."/>
            <person name="Crous P."/>
            <person name="Grigoriev I."/>
        </authorList>
    </citation>
    <scope>NUCLEOTIDE SEQUENCE</scope>
    <source>
        <strain evidence="7">CBS 175.79</strain>
    </source>
</reference>
<dbReference type="InterPro" id="IPR016169">
    <property type="entry name" value="FAD-bd_PCMH_sub2"/>
</dbReference>
<evidence type="ECO:0000256" key="3">
    <source>
        <dbReference type="ARBA" id="ARBA00022827"/>
    </source>
</evidence>
<dbReference type="InterPro" id="IPR016166">
    <property type="entry name" value="FAD-bd_PCMH"/>
</dbReference>
<dbReference type="OrthoDB" id="2151789at2759"/>
<evidence type="ECO:0000256" key="1">
    <source>
        <dbReference type="ARBA" id="ARBA00005466"/>
    </source>
</evidence>
<dbReference type="Proteomes" id="UP000799778">
    <property type="component" value="Unassembled WGS sequence"/>
</dbReference>
<keyword evidence="2" id="KW-0285">Flavoprotein</keyword>
<dbReference type="AlphaFoldDB" id="A0A6A5X8G1"/>
<name>A0A6A5X8G1_9PLEO</name>
<dbReference type="InterPro" id="IPR006094">
    <property type="entry name" value="Oxid_FAD_bind_N"/>
</dbReference>
<evidence type="ECO:0000259" key="6">
    <source>
        <dbReference type="PROSITE" id="PS51387"/>
    </source>
</evidence>
<dbReference type="PROSITE" id="PS51257">
    <property type="entry name" value="PROKAR_LIPOPROTEIN"/>
    <property type="match status" value="1"/>
</dbReference>
<evidence type="ECO:0000256" key="5">
    <source>
        <dbReference type="SAM" id="SignalP"/>
    </source>
</evidence>
<feature type="chain" id="PRO_5025614974" evidence="5">
    <location>
        <begin position="28"/>
        <end position="504"/>
    </location>
</feature>
<dbReference type="PROSITE" id="PS51387">
    <property type="entry name" value="FAD_PCMH"/>
    <property type="match status" value="1"/>
</dbReference>
<evidence type="ECO:0000313" key="7">
    <source>
        <dbReference type="EMBL" id="KAF2009044.1"/>
    </source>
</evidence>
<dbReference type="Pfam" id="PF01565">
    <property type="entry name" value="FAD_binding_4"/>
    <property type="match status" value="1"/>
</dbReference>
<keyword evidence="4" id="KW-0560">Oxidoreductase</keyword>
<dbReference type="GeneID" id="54290243"/>
<protein>
    <submittedName>
        <fullName evidence="7">Putative oxidoreductase</fullName>
    </submittedName>
</protein>
<evidence type="ECO:0000256" key="2">
    <source>
        <dbReference type="ARBA" id="ARBA00022630"/>
    </source>
</evidence>
<keyword evidence="8" id="KW-1185">Reference proteome</keyword>
<dbReference type="InterPro" id="IPR050416">
    <property type="entry name" value="FAD-linked_Oxidoreductase"/>
</dbReference>
<keyword evidence="3" id="KW-0274">FAD</keyword>
<dbReference type="PANTHER" id="PTHR42973">
    <property type="entry name" value="BINDING OXIDOREDUCTASE, PUTATIVE (AFU_ORTHOLOGUE AFUA_1G17690)-RELATED"/>
    <property type="match status" value="1"/>
</dbReference>
<dbReference type="Gene3D" id="3.30.465.10">
    <property type="match status" value="1"/>
</dbReference>
<dbReference type="GO" id="GO:0071949">
    <property type="term" value="F:FAD binding"/>
    <property type="evidence" value="ECO:0007669"/>
    <property type="project" value="InterPro"/>
</dbReference>
<dbReference type="GO" id="GO:0016491">
    <property type="term" value="F:oxidoreductase activity"/>
    <property type="evidence" value="ECO:0007669"/>
    <property type="project" value="UniProtKB-KW"/>
</dbReference>